<feature type="transmembrane region" description="Helical" evidence="1">
    <location>
        <begin position="71"/>
        <end position="91"/>
    </location>
</feature>
<feature type="transmembrane region" description="Helical" evidence="1">
    <location>
        <begin position="289"/>
        <end position="309"/>
    </location>
</feature>
<dbReference type="AlphaFoldDB" id="A0A327KWT4"/>
<feature type="transmembrane region" description="Helical" evidence="1">
    <location>
        <begin position="130"/>
        <end position="148"/>
    </location>
</feature>
<sequence>MILVTIGFVVFSIVPFLAAGRDDTFIMLWAGQTFTFTKWFVNYNFEPQEIASSHLAAWIAAPTRWLTPEQALLATKLIGLLASCATLWVIWRSRVRFFGTIAPDPLAIAAVVATAACPSFRYWTLGGLETPYHALFLTLFGIALARVIEEAAILARPSIGFLALWSAILVLTRTEGFWPIGVTFFVLALNRPIAGRLRLILIGCGVPFVVLLVTIGLRWWFTGLPWPNPVYAKVAANPEALRRGVSYLADYYSSSPWGYVQLVALACSAVATGKMLVDGIRGRKGANGWTMLGIIGAIAAGQSGFVILSGGNWMEYFRFEVAVIPLLNIAVFLILARLVARLNGRAFTRWVTASVVALTVLAATQVRATSPRDCATPVPVTTLFDLHALLDHMLSGNCAHDRDMRDTAPLIAGPLADIVHSTPGPVTVASGQAGFFPYFLRRSFGPDQVIFIDLAGIAEQAIAVLPASRSNYGVSFDLVAAIEGKVNGPFASYFAERPPSVVYRLRMDERNRAGLARLGYELIWDRPGAVVFASRSAVEPQK</sequence>
<keyword evidence="1" id="KW-1133">Transmembrane helix</keyword>
<keyword evidence="1" id="KW-0472">Membrane</keyword>
<evidence type="ECO:0000256" key="1">
    <source>
        <dbReference type="SAM" id="Phobius"/>
    </source>
</evidence>
<dbReference type="OrthoDB" id="344788at2"/>
<evidence type="ECO:0000313" key="2">
    <source>
        <dbReference type="EMBL" id="RAI42617.1"/>
    </source>
</evidence>
<reference evidence="2 3" key="1">
    <citation type="submission" date="2017-07" db="EMBL/GenBank/DDBJ databases">
        <title>Draft Genome Sequences of Select Purple Nonsulfur Bacteria.</title>
        <authorList>
            <person name="Lasarre B."/>
            <person name="Mckinlay J.B."/>
        </authorList>
    </citation>
    <scope>NUCLEOTIDE SEQUENCE [LARGE SCALE GENOMIC DNA]</scope>
    <source>
        <strain evidence="2 3">DSM 5909</strain>
    </source>
</reference>
<accession>A0A327KWT4</accession>
<proteinExistence type="predicted"/>
<name>A0A327KWT4_9BRAD</name>
<feature type="transmembrane region" description="Helical" evidence="1">
    <location>
        <begin position="257"/>
        <end position="277"/>
    </location>
</feature>
<dbReference type="EMBL" id="NPEX01000139">
    <property type="protein sequence ID" value="RAI42617.1"/>
    <property type="molecule type" value="Genomic_DNA"/>
</dbReference>
<comment type="caution">
    <text evidence="2">The sequence shown here is derived from an EMBL/GenBank/DDBJ whole genome shotgun (WGS) entry which is preliminary data.</text>
</comment>
<feature type="transmembrane region" description="Helical" evidence="1">
    <location>
        <begin position="200"/>
        <end position="221"/>
    </location>
</feature>
<keyword evidence="1" id="KW-0812">Transmembrane</keyword>
<feature type="transmembrane region" description="Helical" evidence="1">
    <location>
        <begin position="321"/>
        <end position="340"/>
    </location>
</feature>
<evidence type="ECO:0000313" key="3">
    <source>
        <dbReference type="Proteomes" id="UP000249130"/>
    </source>
</evidence>
<feature type="transmembrane region" description="Helical" evidence="1">
    <location>
        <begin position="153"/>
        <end position="171"/>
    </location>
</feature>
<evidence type="ECO:0008006" key="4">
    <source>
        <dbReference type="Google" id="ProtNLM"/>
    </source>
</evidence>
<protein>
    <recommendedName>
        <fullName evidence="4">Glycosyltransferase RgtA/B/C/D-like domain-containing protein</fullName>
    </recommendedName>
</protein>
<organism evidence="2 3">
    <name type="scientific">Rhodoplanes roseus</name>
    <dbReference type="NCBI Taxonomy" id="29409"/>
    <lineage>
        <taxon>Bacteria</taxon>
        <taxon>Pseudomonadati</taxon>
        <taxon>Pseudomonadota</taxon>
        <taxon>Alphaproteobacteria</taxon>
        <taxon>Hyphomicrobiales</taxon>
        <taxon>Nitrobacteraceae</taxon>
        <taxon>Rhodoplanes</taxon>
    </lineage>
</organism>
<feature type="transmembrane region" description="Helical" evidence="1">
    <location>
        <begin position="177"/>
        <end position="193"/>
    </location>
</feature>
<feature type="transmembrane region" description="Helical" evidence="1">
    <location>
        <begin position="103"/>
        <end position="124"/>
    </location>
</feature>
<keyword evidence="3" id="KW-1185">Reference proteome</keyword>
<gene>
    <name evidence="2" type="ORF">CH341_18625</name>
</gene>
<dbReference type="RefSeq" id="WP_111420508.1">
    <property type="nucleotide sequence ID" value="NZ_NPEX01000139.1"/>
</dbReference>
<dbReference type="Proteomes" id="UP000249130">
    <property type="component" value="Unassembled WGS sequence"/>
</dbReference>